<dbReference type="InterPro" id="IPR036531">
    <property type="entry name" value="Rbsn_Rab-bd_sf"/>
</dbReference>
<feature type="compositionally biased region" description="Polar residues" evidence="7">
    <location>
        <begin position="12"/>
        <end position="27"/>
    </location>
</feature>
<feature type="region of interest" description="Disordered" evidence="7">
    <location>
        <begin position="77"/>
        <end position="105"/>
    </location>
</feature>
<dbReference type="SMART" id="SM00734">
    <property type="entry name" value="ZnF_Rad18"/>
    <property type="match status" value="1"/>
</dbReference>
<dbReference type="AlphaFoldDB" id="G3BFN0"/>
<keyword evidence="5" id="KW-0234">DNA repair</keyword>
<dbReference type="InterPro" id="IPR011011">
    <property type="entry name" value="Znf_FYVE_PHD"/>
</dbReference>
<dbReference type="GO" id="GO:0003677">
    <property type="term" value="F:DNA binding"/>
    <property type="evidence" value="ECO:0007669"/>
    <property type="project" value="InterPro"/>
</dbReference>
<dbReference type="CDD" id="cd15737">
    <property type="entry name" value="FYVE2_Vac1p_like"/>
    <property type="match status" value="1"/>
</dbReference>
<feature type="region of interest" description="Disordered" evidence="7">
    <location>
        <begin position="1"/>
        <end position="33"/>
    </location>
</feature>
<dbReference type="Pfam" id="PF01363">
    <property type="entry name" value="FYVE"/>
    <property type="match status" value="1"/>
</dbReference>
<dbReference type="SUPFAM" id="SSF57903">
    <property type="entry name" value="FYVE/PHD zinc finger"/>
    <property type="match status" value="2"/>
</dbReference>
<dbReference type="OrthoDB" id="166134at2759"/>
<dbReference type="Gene3D" id="3.30.40.10">
    <property type="entry name" value="Zinc/RING finger domain, C3HC4 (zinc finger)"/>
    <property type="match status" value="2"/>
</dbReference>
<dbReference type="GO" id="GO:0032266">
    <property type="term" value="F:phosphatidylinositol-3-phosphate binding"/>
    <property type="evidence" value="ECO:0007669"/>
    <property type="project" value="UniProtKB-ARBA"/>
</dbReference>
<dbReference type="InterPro" id="IPR017455">
    <property type="entry name" value="Znf_FYVE-rel"/>
</dbReference>
<keyword evidence="1" id="KW-0479">Metal-binding</keyword>
<dbReference type="InterPro" id="IPR021565">
    <property type="entry name" value="Rbsn_Rab-bd"/>
</dbReference>
<keyword evidence="3 6" id="KW-0863">Zinc-finger</keyword>
<dbReference type="PANTHER" id="PTHR23164:SF30">
    <property type="entry name" value="EARLY ENDOSOME ANTIGEN 1"/>
    <property type="match status" value="1"/>
</dbReference>
<evidence type="ECO:0000256" key="3">
    <source>
        <dbReference type="ARBA" id="ARBA00022771"/>
    </source>
</evidence>
<gene>
    <name evidence="9" type="ORF">CANTEDRAFT_136559</name>
</gene>
<organism evidence="10">
    <name type="scientific">Candida tenuis (strain ATCC 10573 / BCRC 21748 / CBS 615 / JCM 9827 / NBRC 10315 / NRRL Y-1498 / VKM Y-70)</name>
    <name type="common">Yeast</name>
    <name type="synonym">Yamadazyma tenuis</name>
    <dbReference type="NCBI Taxonomy" id="590646"/>
    <lineage>
        <taxon>Eukaryota</taxon>
        <taxon>Fungi</taxon>
        <taxon>Dikarya</taxon>
        <taxon>Ascomycota</taxon>
        <taxon>Saccharomycotina</taxon>
        <taxon>Pichiomycetes</taxon>
        <taxon>Debaryomycetaceae</taxon>
        <taxon>Yamadazyma</taxon>
    </lineage>
</organism>
<evidence type="ECO:0000313" key="9">
    <source>
        <dbReference type="EMBL" id="EGV60057.1"/>
    </source>
</evidence>
<proteinExistence type="predicted"/>
<dbReference type="InterPro" id="IPR000306">
    <property type="entry name" value="Znf_FYVE"/>
</dbReference>
<dbReference type="PROSITE" id="PS50178">
    <property type="entry name" value="ZF_FYVE"/>
    <property type="match status" value="1"/>
</dbReference>
<dbReference type="HOGENOM" id="CLU_026440_1_0_1"/>
<dbReference type="KEGG" id="cten:18249982"/>
<feature type="domain" description="FYVE-type" evidence="8">
    <location>
        <begin position="330"/>
        <end position="420"/>
    </location>
</feature>
<sequence length="630" mass="72435">MTAKTKRRVLGTVQQAPTTANGSTKLPIQSGEHPLPVPQPVMTSPSPIAHTGPDSLICPICNEKMISVNQLNQHIDDVHLGDSNSDSPPPPTAMPTTPQKLDSPGVLDKIIKRNTTPTKKIINLDLFEGSKTFSLSDSNGRDANSMSPTLHQKPRVSRTHWVQPSGNNTCSMAGCSKQLNVKNGIVNCRRCGKLFCNSHTDFKVKLRNPNPGESIPQYDKDGIWSKCCEECFFHKPDIVAGTAVNAVDLTSSFRQLRQTRQEENQLIIDKTVKKFIKLVNLLTEFYITSQHHREAPRTGLSSFFQTSTLDESLLIEKQREIVGYENWQDQNLVQYCYICLTKFGFLLRKHHCRLCGQVVCDDKFSERQECSLLVPLPMILSKLTHLNYSVQVKTHFDEVLHSHDDLFSVRMCKNCKDSLLYDYKLKILNEQHDPKLQELFSYYNQLFVVKEKIHHQMAKYRREMDAVTKSKSNAALESTNRFKDRVMGSFREFERILTEFKTIYFVQNSVSPQFQKYGRILKGINQSLILFLQESLMEFKDLNNRLKQTENEAMPKQPEVEIPRLTKKQIRELRESLMVMNEQKFIIEKLINDVTKQRKFDELQPLLNNKLEITTEIDRLESELGEFGFS</sequence>
<reference evidence="9 10" key="1">
    <citation type="journal article" date="2011" name="Proc. Natl. Acad. Sci. U.S.A.">
        <title>Comparative genomics of xylose-fermenting fungi for enhanced biofuel production.</title>
        <authorList>
            <person name="Wohlbach D.J."/>
            <person name="Kuo A."/>
            <person name="Sato T.K."/>
            <person name="Potts K.M."/>
            <person name="Salamov A.A."/>
            <person name="LaButti K.M."/>
            <person name="Sun H."/>
            <person name="Clum A."/>
            <person name="Pangilinan J.L."/>
            <person name="Lindquist E.A."/>
            <person name="Lucas S."/>
            <person name="Lapidus A."/>
            <person name="Jin M."/>
            <person name="Gunawan C."/>
            <person name="Balan V."/>
            <person name="Dale B.E."/>
            <person name="Jeffries T.W."/>
            <person name="Zinkel R."/>
            <person name="Barry K.W."/>
            <person name="Grigoriev I.V."/>
            <person name="Gasch A.P."/>
        </authorList>
    </citation>
    <scope>NUCLEOTIDE SEQUENCE [LARGE SCALE GENOMIC DNA]</scope>
    <source>
        <strain evidence="10">ATCC 10573 / BCRC 21748 / CBS 615 / JCM 9827 / NBRC 10315 / NRRL Y-1498 / VKM Y-70</strain>
    </source>
</reference>
<dbReference type="PROSITE" id="PS00028">
    <property type="entry name" value="ZINC_FINGER_C2H2_1"/>
    <property type="match status" value="1"/>
</dbReference>
<protein>
    <recommendedName>
        <fullName evidence="8">FYVE-type domain-containing protein</fullName>
    </recommendedName>
</protein>
<name>G3BFN0_CANTC</name>
<dbReference type="EMBL" id="GL996528">
    <property type="protein sequence ID" value="EGV60057.1"/>
    <property type="molecule type" value="Genomic_DNA"/>
</dbReference>
<keyword evidence="10" id="KW-1185">Reference proteome</keyword>
<dbReference type="SMART" id="SM00064">
    <property type="entry name" value="FYVE"/>
    <property type="match status" value="2"/>
</dbReference>
<feature type="region of interest" description="Disordered" evidence="7">
    <location>
        <begin position="137"/>
        <end position="157"/>
    </location>
</feature>
<dbReference type="CDD" id="cd15761">
    <property type="entry name" value="FYVE1_Vac1p_like"/>
    <property type="match status" value="1"/>
</dbReference>
<dbReference type="SUPFAM" id="SSF140125">
    <property type="entry name" value="Rabenosyn-5 Rab-binding domain-like"/>
    <property type="match status" value="1"/>
</dbReference>
<dbReference type="GO" id="GO:0006281">
    <property type="term" value="P:DNA repair"/>
    <property type="evidence" value="ECO:0007669"/>
    <property type="project" value="UniProtKB-KW"/>
</dbReference>
<evidence type="ECO:0000256" key="5">
    <source>
        <dbReference type="ARBA" id="ARBA00023204"/>
    </source>
</evidence>
<keyword evidence="2" id="KW-0227">DNA damage</keyword>
<dbReference type="eggNOG" id="KOG1842">
    <property type="taxonomic scope" value="Eukaryota"/>
</dbReference>
<evidence type="ECO:0000256" key="2">
    <source>
        <dbReference type="ARBA" id="ARBA00022763"/>
    </source>
</evidence>
<evidence type="ECO:0000256" key="6">
    <source>
        <dbReference type="PROSITE-ProRule" id="PRU00091"/>
    </source>
</evidence>
<dbReference type="GeneID" id="18249982"/>
<dbReference type="GO" id="GO:0008270">
    <property type="term" value="F:zinc ion binding"/>
    <property type="evidence" value="ECO:0007669"/>
    <property type="project" value="UniProtKB-KW"/>
</dbReference>
<dbReference type="InterPro" id="IPR013083">
    <property type="entry name" value="Znf_RING/FYVE/PHD"/>
</dbReference>
<evidence type="ECO:0000256" key="7">
    <source>
        <dbReference type="SAM" id="MobiDB-lite"/>
    </source>
</evidence>
<dbReference type="Pfam" id="PF11464">
    <property type="entry name" value="Rbsn"/>
    <property type="match status" value="1"/>
</dbReference>
<evidence type="ECO:0000256" key="1">
    <source>
        <dbReference type="ARBA" id="ARBA00022723"/>
    </source>
</evidence>
<evidence type="ECO:0000259" key="8">
    <source>
        <dbReference type="PROSITE" id="PS50178"/>
    </source>
</evidence>
<evidence type="ECO:0000256" key="4">
    <source>
        <dbReference type="ARBA" id="ARBA00022833"/>
    </source>
</evidence>
<accession>G3BFN0</accession>
<dbReference type="Proteomes" id="UP000000707">
    <property type="component" value="Unassembled WGS sequence"/>
</dbReference>
<evidence type="ECO:0000313" key="10">
    <source>
        <dbReference type="Proteomes" id="UP000000707"/>
    </source>
</evidence>
<dbReference type="InterPro" id="IPR013087">
    <property type="entry name" value="Znf_C2H2_type"/>
</dbReference>
<dbReference type="STRING" id="590646.G3BFN0"/>
<feature type="compositionally biased region" description="Polar residues" evidence="7">
    <location>
        <begin position="137"/>
        <end position="150"/>
    </location>
</feature>
<dbReference type="InterPro" id="IPR006642">
    <property type="entry name" value="Rad18_UBZ4"/>
</dbReference>
<dbReference type="PANTHER" id="PTHR23164">
    <property type="entry name" value="EARLY ENDOSOME ANTIGEN 1"/>
    <property type="match status" value="1"/>
</dbReference>
<keyword evidence="4" id="KW-0862">Zinc</keyword>